<dbReference type="AlphaFoldDB" id="A0A8E0RX44"/>
<name>A0A8E0RX44_9TREM</name>
<evidence type="ECO:0000313" key="1">
    <source>
        <dbReference type="EMBL" id="KAA0193511.1"/>
    </source>
</evidence>
<dbReference type="Proteomes" id="UP000728185">
    <property type="component" value="Unassembled WGS sequence"/>
</dbReference>
<gene>
    <name evidence="1" type="ORF">FBUS_04390</name>
</gene>
<protein>
    <submittedName>
        <fullName evidence="1">Uncharacterized protein</fullName>
    </submittedName>
</protein>
<accession>A0A8E0RX44</accession>
<comment type="caution">
    <text evidence="1">The sequence shown here is derived from an EMBL/GenBank/DDBJ whole genome shotgun (WGS) entry which is preliminary data.</text>
</comment>
<reference evidence="1" key="1">
    <citation type="submission" date="2019-05" db="EMBL/GenBank/DDBJ databases">
        <title>Annotation for the trematode Fasciolopsis buski.</title>
        <authorList>
            <person name="Choi Y.-J."/>
        </authorList>
    </citation>
    <scope>NUCLEOTIDE SEQUENCE</scope>
    <source>
        <strain evidence="1">HT</strain>
        <tissue evidence="1">Whole worm</tissue>
    </source>
</reference>
<evidence type="ECO:0000313" key="2">
    <source>
        <dbReference type="Proteomes" id="UP000728185"/>
    </source>
</evidence>
<dbReference type="EMBL" id="LUCM01004991">
    <property type="protein sequence ID" value="KAA0193511.1"/>
    <property type="molecule type" value="Genomic_DNA"/>
</dbReference>
<organism evidence="1 2">
    <name type="scientific">Fasciolopsis buskii</name>
    <dbReference type="NCBI Taxonomy" id="27845"/>
    <lineage>
        <taxon>Eukaryota</taxon>
        <taxon>Metazoa</taxon>
        <taxon>Spiralia</taxon>
        <taxon>Lophotrochozoa</taxon>
        <taxon>Platyhelminthes</taxon>
        <taxon>Trematoda</taxon>
        <taxon>Digenea</taxon>
        <taxon>Plagiorchiida</taxon>
        <taxon>Echinostomata</taxon>
        <taxon>Echinostomatoidea</taxon>
        <taxon>Fasciolidae</taxon>
        <taxon>Fasciolopsis</taxon>
    </lineage>
</organism>
<dbReference type="OrthoDB" id="6250524at2759"/>
<proteinExistence type="predicted"/>
<keyword evidence="2" id="KW-1185">Reference proteome</keyword>
<sequence length="533" mass="59393">MLTTSLQFIWTHPLDGTVDLDFVGSLIDHSRKQAISLDFAISSILSTWVQSFSDQMLDQDGEHIWKRLLLVARLIDALDPMVSVQALPSWSSTLATFTLHCLQIKGLIYHASCRYVIYELLASLSRYAHNSLKWLRPLCTPANNAQPLVVLLTSVCIELQLELNQITEGHSGEQQPPDVTALAVQAPHNSEKQPGKWQFLFAPATPLLNQVTMKNVSELLRLGLVDMKDANSVAEPGVAKSTALFSLLTDDSANGLWCQLMDLSGAIRAYFRSTFSPHGVDSSSSARIQSCTFKTVNMSVMEAQPDEVRQQNAYLLSAYLAWLEVYYEVHHDEIVSESNGDIRTLSRRLGGLWAQLVEIGLHRVGPCLWSLLCSYFLRLEFSPHSATERCLASLDFLSGLIPGRPIIPYAMFTERGPVSLGGVISNWLWSVWNDPDPSDAFKEAMLHVLVVTNNAWLSGVADPWEWETHFDLIHWSANPASFPNRTIKAGLFQSQFIDSGNESLTEPTLSILVIYEPRRSITLPIPMTILSVG</sequence>